<dbReference type="Proteomes" id="UP001169006">
    <property type="component" value="Unassembled WGS sequence"/>
</dbReference>
<comment type="caution">
    <text evidence="2">The sequence shown here is derived from an EMBL/GenBank/DDBJ whole genome shotgun (WGS) entry which is preliminary data.</text>
</comment>
<sequence>MSKLNIYRLIVIIGLAVFLYTWSDVAVPLFAGWIVMALCDWHMNKFNASRVKASRAPIRNYRSLGALDIWLGIWNGFYVWKDLDHGYHRRNREGS</sequence>
<protein>
    <submittedName>
        <fullName evidence="2">Uncharacterized protein</fullName>
    </submittedName>
</protein>
<gene>
    <name evidence="2" type="ORF">Q2T52_00355</name>
</gene>
<evidence type="ECO:0000256" key="1">
    <source>
        <dbReference type="SAM" id="Phobius"/>
    </source>
</evidence>
<keyword evidence="3" id="KW-1185">Reference proteome</keyword>
<name>A0ABT8SS32_9HYPH</name>
<reference evidence="2" key="2">
    <citation type="submission" date="2023-07" db="EMBL/GenBank/DDBJ databases">
        <authorList>
            <person name="Sun H."/>
        </authorList>
    </citation>
    <scope>NUCLEOTIDE SEQUENCE</scope>
    <source>
        <strain evidence="2">05753</strain>
    </source>
</reference>
<feature type="transmembrane region" description="Helical" evidence="1">
    <location>
        <begin position="6"/>
        <end position="39"/>
    </location>
</feature>
<evidence type="ECO:0000313" key="2">
    <source>
        <dbReference type="EMBL" id="MDO1580537.1"/>
    </source>
</evidence>
<keyword evidence="1" id="KW-1133">Transmembrane helix</keyword>
<organism evidence="2 3">
    <name type="scientific">Rhizobium oryzicola</name>
    <dbReference type="NCBI Taxonomy" id="1232668"/>
    <lineage>
        <taxon>Bacteria</taxon>
        <taxon>Pseudomonadati</taxon>
        <taxon>Pseudomonadota</taxon>
        <taxon>Alphaproteobacteria</taxon>
        <taxon>Hyphomicrobiales</taxon>
        <taxon>Rhizobiaceae</taxon>
        <taxon>Rhizobium/Agrobacterium group</taxon>
        <taxon>Rhizobium</taxon>
    </lineage>
</organism>
<keyword evidence="1" id="KW-0812">Transmembrane</keyword>
<feature type="transmembrane region" description="Helical" evidence="1">
    <location>
        <begin position="60"/>
        <end position="80"/>
    </location>
</feature>
<dbReference type="RefSeq" id="WP_302074701.1">
    <property type="nucleotide sequence ID" value="NZ_JAUKWQ010000001.1"/>
</dbReference>
<evidence type="ECO:0000313" key="3">
    <source>
        <dbReference type="Proteomes" id="UP001169006"/>
    </source>
</evidence>
<accession>A0ABT8SS32</accession>
<keyword evidence="1" id="KW-0472">Membrane</keyword>
<reference evidence="2" key="1">
    <citation type="journal article" date="2015" name="Int. J. Syst. Evol. Microbiol.">
        <title>Rhizobium oryzicola sp. nov., potential plant-growth-promoting endophytic bacteria isolated from rice roots.</title>
        <authorList>
            <person name="Zhang X.X."/>
            <person name="Gao J.S."/>
            <person name="Cao Y.H."/>
            <person name="Sheirdil R.A."/>
            <person name="Wang X.C."/>
            <person name="Zhang L."/>
        </authorList>
    </citation>
    <scope>NUCLEOTIDE SEQUENCE</scope>
    <source>
        <strain evidence="2">05753</strain>
    </source>
</reference>
<proteinExistence type="predicted"/>
<dbReference type="EMBL" id="JAUKWQ010000001">
    <property type="protein sequence ID" value="MDO1580537.1"/>
    <property type="molecule type" value="Genomic_DNA"/>
</dbReference>